<dbReference type="Gene3D" id="2.40.30.170">
    <property type="match status" value="1"/>
</dbReference>
<evidence type="ECO:0000256" key="3">
    <source>
        <dbReference type="SAM" id="Phobius"/>
    </source>
</evidence>
<dbReference type="PANTHER" id="PTHR32347">
    <property type="entry name" value="EFFLUX SYSTEM COMPONENT YKNX-RELATED"/>
    <property type="match status" value="1"/>
</dbReference>
<keyword evidence="2" id="KW-0175">Coiled coil</keyword>
<evidence type="ECO:0000259" key="4">
    <source>
        <dbReference type="Pfam" id="PF25967"/>
    </source>
</evidence>
<keyword evidence="3" id="KW-0812">Transmembrane</keyword>
<keyword evidence="6" id="KW-1185">Reference proteome</keyword>
<organism evidence="5 6">
    <name type="scientific">Jejuia spongiicola</name>
    <dbReference type="NCBI Taxonomy" id="2942207"/>
    <lineage>
        <taxon>Bacteria</taxon>
        <taxon>Pseudomonadati</taxon>
        <taxon>Bacteroidota</taxon>
        <taxon>Flavobacteriia</taxon>
        <taxon>Flavobacteriales</taxon>
        <taxon>Flavobacteriaceae</taxon>
        <taxon>Jejuia</taxon>
    </lineage>
</organism>
<dbReference type="Gene3D" id="2.40.420.20">
    <property type="match status" value="1"/>
</dbReference>
<evidence type="ECO:0000313" key="6">
    <source>
        <dbReference type="Proteomes" id="UP001165381"/>
    </source>
</evidence>
<accession>A0ABT0QFZ1</accession>
<protein>
    <submittedName>
        <fullName evidence="5">HlyD family efflux transporter periplasmic adaptor subunit</fullName>
    </submittedName>
</protein>
<keyword evidence="3" id="KW-1133">Transmembrane helix</keyword>
<gene>
    <name evidence="5" type="ORF">M3P09_12975</name>
</gene>
<evidence type="ECO:0000256" key="1">
    <source>
        <dbReference type="ARBA" id="ARBA00004196"/>
    </source>
</evidence>
<dbReference type="PANTHER" id="PTHR32347:SF23">
    <property type="entry name" value="BLL5650 PROTEIN"/>
    <property type="match status" value="1"/>
</dbReference>
<dbReference type="Pfam" id="PF25967">
    <property type="entry name" value="RND-MFP_C"/>
    <property type="match status" value="1"/>
</dbReference>
<sequence>MQQIGMDKRVEKKKWTQTKKLYIAGTIVFLILAFFGFKAINKKTYKVNASKISVKKVIEGNFQDMILIDGDVEPINLVLVNTLEGGTVEEIFIEDGISVEKGTPLLRLSNPAVTLGYMNQETAIVEQINNLRNLKLSLEKDQRDLTESLIDSENSLADIERSYKVDSVLYTKDIVAKNDFIDRKESYKYLKNKRDLVDRNVKKSRQDNKIQIHQINKSIGMMQRNLEMIHDNIDKMLVRAPVSGMLSSFDPVIGESYGNNQTVAKIDVQSGFKIKGQVDEYYLSMVKPGQLARFSFDGELIDLKVKKVLPEVVSRRFEIELVFVNTPPKAITIGQSLQVRLELSKAQKSLMIPRGSYFQSSGGQYVYVLDGNGEANKRYIKLGSKNPSYYQVLEGLNVGDEFISSSYDDFKNYESIKIN</sequence>
<keyword evidence="3" id="KW-0472">Membrane</keyword>
<comment type="subcellular location">
    <subcellularLocation>
        <location evidence="1">Cell envelope</location>
    </subcellularLocation>
</comment>
<evidence type="ECO:0000313" key="5">
    <source>
        <dbReference type="EMBL" id="MCL6295916.1"/>
    </source>
</evidence>
<feature type="domain" description="Multidrug resistance protein MdtA-like C-terminal permuted SH3" evidence="4">
    <location>
        <begin position="352"/>
        <end position="405"/>
    </location>
</feature>
<dbReference type="Proteomes" id="UP001165381">
    <property type="component" value="Unassembled WGS sequence"/>
</dbReference>
<comment type="caution">
    <text evidence="5">The sequence shown here is derived from an EMBL/GenBank/DDBJ whole genome shotgun (WGS) entry which is preliminary data.</text>
</comment>
<dbReference type="InterPro" id="IPR058627">
    <property type="entry name" value="MdtA-like_C"/>
</dbReference>
<dbReference type="EMBL" id="JAMFLZ010000005">
    <property type="protein sequence ID" value="MCL6295916.1"/>
    <property type="molecule type" value="Genomic_DNA"/>
</dbReference>
<dbReference type="InterPro" id="IPR050465">
    <property type="entry name" value="UPF0194_transport"/>
</dbReference>
<proteinExistence type="predicted"/>
<evidence type="ECO:0000256" key="2">
    <source>
        <dbReference type="ARBA" id="ARBA00023054"/>
    </source>
</evidence>
<name>A0ABT0QFZ1_9FLAO</name>
<dbReference type="RefSeq" id="WP_099563178.1">
    <property type="nucleotide sequence ID" value="NZ_JAMFLZ010000005.1"/>
</dbReference>
<feature type="transmembrane region" description="Helical" evidence="3">
    <location>
        <begin position="21"/>
        <end position="40"/>
    </location>
</feature>
<reference evidence="5" key="1">
    <citation type="submission" date="2022-05" db="EMBL/GenBank/DDBJ databases">
        <authorList>
            <person name="Park J.-S."/>
        </authorList>
    </citation>
    <scope>NUCLEOTIDE SEQUENCE</scope>
    <source>
        <strain evidence="5">2012CJ34-3</strain>
    </source>
</reference>